<name>A0A915CWX8_9BILA</name>
<evidence type="ECO:0000256" key="3">
    <source>
        <dbReference type="SAM" id="MobiDB-lite"/>
    </source>
</evidence>
<organism evidence="4 5">
    <name type="scientific">Ditylenchus dipsaci</name>
    <dbReference type="NCBI Taxonomy" id="166011"/>
    <lineage>
        <taxon>Eukaryota</taxon>
        <taxon>Metazoa</taxon>
        <taxon>Ecdysozoa</taxon>
        <taxon>Nematoda</taxon>
        <taxon>Chromadorea</taxon>
        <taxon>Rhabditida</taxon>
        <taxon>Tylenchina</taxon>
        <taxon>Tylenchomorpha</taxon>
        <taxon>Sphaerularioidea</taxon>
        <taxon>Anguinidae</taxon>
        <taxon>Anguininae</taxon>
        <taxon>Ditylenchus</taxon>
    </lineage>
</organism>
<dbReference type="Proteomes" id="UP000887574">
    <property type="component" value="Unplaced"/>
</dbReference>
<feature type="compositionally biased region" description="Low complexity" evidence="3">
    <location>
        <begin position="59"/>
        <end position="69"/>
    </location>
</feature>
<feature type="region of interest" description="Disordered" evidence="3">
    <location>
        <begin position="35"/>
        <end position="75"/>
    </location>
</feature>
<protein>
    <submittedName>
        <fullName evidence="5">Uncharacterized protein</fullName>
    </submittedName>
</protein>
<keyword evidence="2" id="KW-0862">Zinc</keyword>
<dbReference type="AlphaFoldDB" id="A0A915CWX8"/>
<dbReference type="PANTHER" id="PTHR13267">
    <property type="entry name" value="ZINC FINGER PROTEIN 277"/>
    <property type="match status" value="1"/>
</dbReference>
<reference evidence="5" key="1">
    <citation type="submission" date="2022-11" db="UniProtKB">
        <authorList>
            <consortium name="WormBaseParasite"/>
        </authorList>
    </citation>
    <scope>IDENTIFICATION</scope>
</reference>
<sequence>MHTFDLLAYIQKEELDVYGRMKFLNFVRKQTFNNPEYRNRSRNSNSTSGVAKEGEDSSSKTSTPQSASSVVVPERTQWDMDDNLVPMFGNDHFPWMLESFLEGKQSTGEGALDGLLGAVRKSKSVENGELDKEQKEVVVKACLEDSKNNTIEGVVAEDFPQLTESCLTDQEMYKSLR</sequence>
<evidence type="ECO:0000256" key="2">
    <source>
        <dbReference type="ARBA" id="ARBA00022833"/>
    </source>
</evidence>
<evidence type="ECO:0000313" key="4">
    <source>
        <dbReference type="Proteomes" id="UP000887574"/>
    </source>
</evidence>
<evidence type="ECO:0000313" key="5">
    <source>
        <dbReference type="WBParaSite" id="jg13038"/>
    </source>
</evidence>
<dbReference type="SUPFAM" id="SSF57667">
    <property type="entry name" value="beta-beta-alpha zinc fingers"/>
    <property type="match status" value="1"/>
</dbReference>
<dbReference type="WBParaSite" id="jg13038">
    <property type="protein sequence ID" value="jg13038"/>
    <property type="gene ID" value="jg13038"/>
</dbReference>
<evidence type="ECO:0000256" key="1">
    <source>
        <dbReference type="ARBA" id="ARBA00022723"/>
    </source>
</evidence>
<dbReference type="GO" id="GO:0046872">
    <property type="term" value="F:metal ion binding"/>
    <property type="evidence" value="ECO:0007669"/>
    <property type="project" value="UniProtKB-KW"/>
</dbReference>
<proteinExistence type="predicted"/>
<dbReference type="InterPro" id="IPR040048">
    <property type="entry name" value="ZNF277"/>
</dbReference>
<accession>A0A915CWX8</accession>
<keyword evidence="4" id="KW-1185">Reference proteome</keyword>
<dbReference type="PANTHER" id="PTHR13267:SF3">
    <property type="entry name" value="ZINC FINGER PROTEIN 277"/>
    <property type="match status" value="1"/>
</dbReference>
<dbReference type="InterPro" id="IPR036236">
    <property type="entry name" value="Znf_C2H2_sf"/>
</dbReference>
<keyword evidence="1" id="KW-0479">Metal-binding</keyword>